<evidence type="ECO:0000313" key="1">
    <source>
        <dbReference type="EMBL" id="MBC1321400.1"/>
    </source>
</evidence>
<accession>A0A7X0T3K5</accession>
<evidence type="ECO:0000313" key="2">
    <source>
        <dbReference type="EMBL" id="MBC1321963.1"/>
    </source>
</evidence>
<dbReference type="Proteomes" id="UP000522007">
    <property type="component" value="Unassembled WGS sequence"/>
</dbReference>
<evidence type="ECO:0008006" key="4">
    <source>
        <dbReference type="Google" id="ProtNLM"/>
    </source>
</evidence>
<comment type="caution">
    <text evidence="2">The sequence shown here is derived from an EMBL/GenBank/DDBJ whole genome shotgun (WGS) entry which is preliminary data.</text>
</comment>
<sequence>MTSFKKIMLPIMLVVVFLAGCNQEEVPALVLDGTVSDASLLENNRELTVNGTLTWDGTKNNYESNLVVTVDGNTAVTNKANGKVMKLDDIKNEDTVQITFPAGTEIISPAPGKVSKNATSIKVTPK</sequence>
<organism evidence="2 3">
    <name type="scientific">Listeria welshimeri</name>
    <dbReference type="NCBI Taxonomy" id="1643"/>
    <lineage>
        <taxon>Bacteria</taxon>
        <taxon>Bacillati</taxon>
        <taxon>Bacillota</taxon>
        <taxon>Bacilli</taxon>
        <taxon>Bacillales</taxon>
        <taxon>Listeriaceae</taxon>
        <taxon>Listeria</taxon>
    </lineage>
</organism>
<reference evidence="2 3" key="1">
    <citation type="submission" date="2020-03" db="EMBL/GenBank/DDBJ databases">
        <title>Soil Listeria distribution.</title>
        <authorList>
            <person name="Liao J."/>
            <person name="Wiedmann M."/>
        </authorList>
    </citation>
    <scope>NUCLEOTIDE SEQUENCE [LARGE SCALE GENOMIC DNA]</scope>
    <source>
        <strain evidence="2 3">FSL L7-1829</strain>
    </source>
</reference>
<evidence type="ECO:0000313" key="3">
    <source>
        <dbReference type="Proteomes" id="UP000522007"/>
    </source>
</evidence>
<protein>
    <recommendedName>
        <fullName evidence="4">Lipoprotein</fullName>
    </recommendedName>
</protein>
<dbReference type="EMBL" id="JAAROP010000001">
    <property type="protein sequence ID" value="MBC1321400.1"/>
    <property type="molecule type" value="Genomic_DNA"/>
</dbReference>
<gene>
    <name evidence="1" type="ORF">HB853_00460</name>
    <name evidence="2" type="ORF">HB853_03285</name>
</gene>
<name>A0A7X0T3K5_LISWE</name>
<proteinExistence type="predicted"/>
<dbReference type="PROSITE" id="PS51257">
    <property type="entry name" value="PROKAR_LIPOPROTEIN"/>
    <property type="match status" value="1"/>
</dbReference>
<dbReference type="EMBL" id="JAAROP010000001">
    <property type="protein sequence ID" value="MBC1321963.1"/>
    <property type="molecule type" value="Genomic_DNA"/>
</dbReference>
<dbReference type="AlphaFoldDB" id="A0A7X0T3K5"/>